<evidence type="ECO:0000313" key="3">
    <source>
        <dbReference type="Proteomes" id="UP000470384"/>
    </source>
</evidence>
<protein>
    <submittedName>
        <fullName evidence="2">Uncharacterized protein</fullName>
    </submittedName>
</protein>
<dbReference type="GeneID" id="300655290"/>
<organism evidence="2 3">
    <name type="scientific">Pyruvatibacter mobilis</name>
    <dbReference type="NCBI Taxonomy" id="1712261"/>
    <lineage>
        <taxon>Bacteria</taxon>
        <taxon>Pseudomonadati</taxon>
        <taxon>Pseudomonadota</taxon>
        <taxon>Alphaproteobacteria</taxon>
        <taxon>Hyphomicrobiales</taxon>
        <taxon>Parvibaculaceae</taxon>
        <taxon>Pyruvatibacter</taxon>
    </lineage>
</organism>
<feature type="transmembrane region" description="Helical" evidence="1">
    <location>
        <begin position="7"/>
        <end position="26"/>
    </location>
</feature>
<name>A0A845QAJ4_9HYPH</name>
<keyword evidence="3" id="KW-1185">Reference proteome</keyword>
<evidence type="ECO:0000256" key="1">
    <source>
        <dbReference type="SAM" id="Phobius"/>
    </source>
</evidence>
<keyword evidence="1" id="KW-0812">Transmembrane</keyword>
<dbReference type="RefSeq" id="WP_160587271.1">
    <property type="nucleotide sequence ID" value="NZ_BMHN01000001.1"/>
</dbReference>
<keyword evidence="1" id="KW-0472">Membrane</keyword>
<dbReference type="OrthoDB" id="9957100at2"/>
<gene>
    <name evidence="2" type="ORF">GTQ45_05825</name>
</gene>
<keyword evidence="1" id="KW-1133">Transmembrane helix</keyword>
<proteinExistence type="predicted"/>
<evidence type="ECO:0000313" key="2">
    <source>
        <dbReference type="EMBL" id="NBG95246.1"/>
    </source>
</evidence>
<feature type="transmembrane region" description="Helical" evidence="1">
    <location>
        <begin position="32"/>
        <end position="51"/>
    </location>
</feature>
<sequence>MRIITHTFMITLGWLLLIPGLVIVILPPPFAFGVFLVVPGVAILVAHSKFMRRLVQGVRARHTVVDRALGAFESRVPGWLSRSLKRTNPAARFRALRQKHHRRVAAAAAADAAALRAAPAAPAPSPLKTDTAHG</sequence>
<accession>A0A845QAJ4</accession>
<dbReference type="AlphaFoldDB" id="A0A845QAJ4"/>
<comment type="caution">
    <text evidence="2">The sequence shown here is derived from an EMBL/GenBank/DDBJ whole genome shotgun (WGS) entry which is preliminary data.</text>
</comment>
<dbReference type="Proteomes" id="UP000470384">
    <property type="component" value="Unassembled WGS sequence"/>
</dbReference>
<dbReference type="EMBL" id="WXYQ01000005">
    <property type="protein sequence ID" value="NBG95246.1"/>
    <property type="molecule type" value="Genomic_DNA"/>
</dbReference>
<reference evidence="2 3" key="1">
    <citation type="journal article" date="2016" name="Int. J. Syst. Evol. Microbiol.">
        <title>Pyruvatibacter mobilis gen. nov., sp. nov., a marine bacterium from the culture broth of Picochlorum sp. 122.</title>
        <authorList>
            <person name="Wang G."/>
            <person name="Tang M."/>
            <person name="Wu H."/>
            <person name="Dai S."/>
            <person name="Li T."/>
            <person name="Chen C."/>
            <person name="He H."/>
            <person name="Fan J."/>
            <person name="Xiang W."/>
            <person name="Li X."/>
        </authorList>
    </citation>
    <scope>NUCLEOTIDE SEQUENCE [LARGE SCALE GENOMIC DNA]</scope>
    <source>
        <strain evidence="2 3">GYP-11</strain>
    </source>
</reference>